<proteinExistence type="predicted"/>
<keyword evidence="2" id="KW-1185">Reference proteome</keyword>
<dbReference type="PANTHER" id="PTHR36931">
    <property type="entry name" value="UPF0153 PROTEIN YEIW"/>
    <property type="match status" value="1"/>
</dbReference>
<evidence type="ECO:0008006" key="3">
    <source>
        <dbReference type="Google" id="ProtNLM"/>
    </source>
</evidence>
<evidence type="ECO:0000313" key="2">
    <source>
        <dbReference type="Proteomes" id="UP000179786"/>
    </source>
</evidence>
<accession>A0A1S1MX47</accession>
<dbReference type="OrthoDB" id="9803986at2"/>
<evidence type="ECO:0000313" key="1">
    <source>
        <dbReference type="EMBL" id="OHU91593.1"/>
    </source>
</evidence>
<reference evidence="1 2" key="1">
    <citation type="submission" date="2016-09" db="EMBL/GenBank/DDBJ databases">
        <title>Pseudoalteromonas amylolytica sp. nov., isolated from the surface seawater.</title>
        <authorList>
            <person name="Wu Y.-H."/>
            <person name="Cheng H."/>
            <person name="Jin X.-B."/>
            <person name="Wang C.-S."/>
            <person name="Xu X.-W."/>
        </authorList>
    </citation>
    <scope>NUCLEOTIDE SEQUENCE [LARGE SCALE GENOMIC DNA]</scope>
    <source>
        <strain evidence="1 2">JW1</strain>
    </source>
</reference>
<dbReference type="EMBL" id="MKJU01000025">
    <property type="protein sequence ID" value="OHU91593.1"/>
    <property type="molecule type" value="Genomic_DNA"/>
</dbReference>
<dbReference type="PANTHER" id="PTHR36931:SF1">
    <property type="entry name" value="UPF0153 PROTEIN YEIW"/>
    <property type="match status" value="1"/>
</dbReference>
<organism evidence="1 2">
    <name type="scientific">Pseudoalteromonas amylolytica</name>
    <dbReference type="NCBI Taxonomy" id="1859457"/>
    <lineage>
        <taxon>Bacteria</taxon>
        <taxon>Pseudomonadati</taxon>
        <taxon>Pseudomonadota</taxon>
        <taxon>Gammaproteobacteria</taxon>
        <taxon>Alteromonadales</taxon>
        <taxon>Pseudoalteromonadaceae</taxon>
        <taxon>Pseudoalteromonas</taxon>
    </lineage>
</organism>
<dbReference type="InterPro" id="IPR052572">
    <property type="entry name" value="UPF0153_domain"/>
</dbReference>
<name>A0A1S1MX47_9GAMM</name>
<protein>
    <recommendedName>
        <fullName evidence="3">YkgJ family cysteine cluster protein</fullName>
    </recommendedName>
</protein>
<comment type="caution">
    <text evidence="1">The sequence shown here is derived from an EMBL/GenBank/DDBJ whole genome shotgun (WGS) entry which is preliminary data.</text>
</comment>
<dbReference type="STRING" id="1859457.BET10_12360"/>
<sequence length="83" mass="9121">MECRLHCGACCIAPSISSSFPNHPDGKPAGERCKNLTDDNLCKLFGKPERPKVCHDFKATEWVCGNNSQEALSILNELESLTN</sequence>
<dbReference type="RefSeq" id="WP_070985508.1">
    <property type="nucleotide sequence ID" value="NZ_MKJU01000025.1"/>
</dbReference>
<dbReference type="AlphaFoldDB" id="A0A1S1MX47"/>
<dbReference type="Proteomes" id="UP000179786">
    <property type="component" value="Unassembled WGS sequence"/>
</dbReference>
<gene>
    <name evidence="1" type="ORF">BET10_12360</name>
</gene>